<comment type="caution">
    <text evidence="1">The sequence shown here is derived from an EMBL/GenBank/DDBJ whole genome shotgun (WGS) entry which is preliminary data.</text>
</comment>
<protein>
    <submittedName>
        <fullName evidence="1">Uncharacterized protein</fullName>
    </submittedName>
</protein>
<gene>
    <name evidence="1" type="ORF">MCC10083_1001</name>
</gene>
<proteinExistence type="predicted"/>
<accession>A0A0A6VJI3</accession>
<name>A0A0A6VJI3_BIFLL</name>
<dbReference type="RefSeq" id="WP_047379431.1">
    <property type="nucleotide sequence ID" value="NZ_CP011965.1"/>
</dbReference>
<dbReference type="Proteomes" id="UP000291226">
    <property type="component" value="Unassembled WGS sequence"/>
</dbReference>
<evidence type="ECO:0000313" key="2">
    <source>
        <dbReference type="Proteomes" id="UP000291226"/>
    </source>
</evidence>
<reference evidence="1 2" key="1">
    <citation type="journal article" date="2018" name="Sci. Rep.">
        <title>Genomic diversity and distribution of Bifidobacterium longum subsp. longum across the human lifespan.</title>
        <authorList>
            <person name="Odamaki T."/>
            <person name="Bottacini F."/>
            <person name="Kato K."/>
            <person name="Mitsuyama E."/>
            <person name="Yoshida K."/>
            <person name="Horigome A."/>
            <person name="Xiao J.Z."/>
            <person name="van Sinderen D."/>
        </authorList>
    </citation>
    <scope>NUCLEOTIDE SEQUENCE [LARGE SCALE GENOMIC DNA]</scope>
    <source>
        <strain evidence="1 2">MCC10083</strain>
    </source>
</reference>
<organism evidence="1 2">
    <name type="scientific">Bifidobacterium longum subsp. longum</name>
    <dbReference type="NCBI Taxonomy" id="1679"/>
    <lineage>
        <taxon>Bacteria</taxon>
        <taxon>Bacillati</taxon>
        <taxon>Actinomycetota</taxon>
        <taxon>Actinomycetes</taxon>
        <taxon>Bifidobacteriales</taxon>
        <taxon>Bifidobacteriaceae</taxon>
        <taxon>Bifidobacterium</taxon>
    </lineage>
</organism>
<dbReference type="AlphaFoldDB" id="A0A0A6VJI3"/>
<dbReference type="EMBL" id="SHSD01000023">
    <property type="protein sequence ID" value="TCF10224.1"/>
    <property type="molecule type" value="Genomic_DNA"/>
</dbReference>
<evidence type="ECO:0000313" key="1">
    <source>
        <dbReference type="EMBL" id="TCF10224.1"/>
    </source>
</evidence>
<sequence length="97" mass="10759">MVRLNGKGGVEYAVRRDMDGAWLYDADLDGTDGAWEPDAQNATWCASKEDALHVADLNGLTGVEYTLAGGYSLWERDWVNEEEIGEDWEPAEPRPVA</sequence>